<dbReference type="PANTHER" id="PTHR22870">
    <property type="entry name" value="REGULATOR OF CHROMOSOME CONDENSATION"/>
    <property type="match status" value="1"/>
</dbReference>
<sequence length="560" mass="62597">MNDPPEDTNEQRNDRCNHPTVKFVASSSKETLLLTRRGEVLVYRRPQPNFDAQQKLWSDSYSDNANAIVGKLSISCHDNSETFCNDREGLCDCDESTNKDVLTSRRSSKTHSKSAELQYSASTSCIINSMEQYDLERNLTTAHQNHDLDMCASSEEVDETLDILDVYDVMLNQDYLSRGSSSPTPVASFDYYGYEPPTPEPIRLRDRYFFPNGSTNDSYTSVDRNSRTHQNETESSGCVAPPLPAVSCDSCALPGFPKFLHHLSHIRITNLSAHPRGNHVLLVSEEGLLFSYGSNEFGQLGLGSRPMKTPVTSTNGVQCYHPHPTIVTPLLENGGKTINCAAGIDYSLVVVKTEGSRQKMLHQQSKRQERSSNRIDECDAYHQMYGFGNNNGRKLGLLDPDRSSRRGNKSLRSNADVNTTVTPSNCVFLPRRVALHCRVIQQKRLSPILPPYGIFSIAASIDDSAALLRRPSGVIELFTWGRAVSIPTKNDVEINDNLRSKPTPQLARGEVLNELSGGTSFDPINQVMPFPQSNSALCNKLMRHVHTTQYTYTKCHRCWH</sequence>
<feature type="region of interest" description="Disordered" evidence="3">
    <location>
        <begin position="215"/>
        <end position="238"/>
    </location>
</feature>
<comment type="caution">
    <text evidence="4">The sequence shown here is derived from an EMBL/GenBank/DDBJ whole genome shotgun (WGS) entry which is preliminary data.</text>
</comment>
<evidence type="ECO:0000256" key="2">
    <source>
        <dbReference type="PROSITE-ProRule" id="PRU00235"/>
    </source>
</evidence>
<keyword evidence="1" id="KW-0677">Repeat</keyword>
<evidence type="ECO:0000313" key="4">
    <source>
        <dbReference type="EMBL" id="KAL3823524.1"/>
    </source>
</evidence>
<dbReference type="InterPro" id="IPR051210">
    <property type="entry name" value="Ub_ligase/GEF_domain"/>
</dbReference>
<dbReference type="AlphaFoldDB" id="A0ABD3SG39"/>
<evidence type="ECO:0000256" key="1">
    <source>
        <dbReference type="ARBA" id="ARBA00022737"/>
    </source>
</evidence>
<dbReference type="EMBL" id="JALLPB020000035">
    <property type="protein sequence ID" value="KAL3823524.1"/>
    <property type="molecule type" value="Genomic_DNA"/>
</dbReference>
<dbReference type="Pfam" id="PF00415">
    <property type="entry name" value="RCC1"/>
    <property type="match status" value="1"/>
</dbReference>
<dbReference type="InterPro" id="IPR009091">
    <property type="entry name" value="RCC1/BLIP-II"/>
</dbReference>
<gene>
    <name evidence="4" type="ORF">ACHAXA_007202</name>
</gene>
<dbReference type="PANTHER" id="PTHR22870:SF466">
    <property type="entry name" value="ANKYRIN REPEAT-CONTAINING PROTEIN"/>
    <property type="match status" value="1"/>
</dbReference>
<dbReference type="Proteomes" id="UP001530377">
    <property type="component" value="Unassembled WGS sequence"/>
</dbReference>
<dbReference type="InterPro" id="IPR000408">
    <property type="entry name" value="Reg_chr_condens"/>
</dbReference>
<accession>A0ABD3SG39</accession>
<evidence type="ECO:0000256" key="3">
    <source>
        <dbReference type="SAM" id="MobiDB-lite"/>
    </source>
</evidence>
<protein>
    <submittedName>
        <fullName evidence="4">Uncharacterized protein</fullName>
    </submittedName>
</protein>
<feature type="repeat" description="RCC1" evidence="2">
    <location>
        <begin position="287"/>
        <end position="353"/>
    </location>
</feature>
<evidence type="ECO:0000313" key="5">
    <source>
        <dbReference type="Proteomes" id="UP001530377"/>
    </source>
</evidence>
<dbReference type="Gene3D" id="2.130.10.30">
    <property type="entry name" value="Regulator of chromosome condensation 1/beta-lactamase-inhibitor protein II"/>
    <property type="match status" value="1"/>
</dbReference>
<organism evidence="4 5">
    <name type="scientific">Cyclostephanos tholiformis</name>
    <dbReference type="NCBI Taxonomy" id="382380"/>
    <lineage>
        <taxon>Eukaryota</taxon>
        <taxon>Sar</taxon>
        <taxon>Stramenopiles</taxon>
        <taxon>Ochrophyta</taxon>
        <taxon>Bacillariophyta</taxon>
        <taxon>Coscinodiscophyceae</taxon>
        <taxon>Thalassiosirophycidae</taxon>
        <taxon>Stephanodiscales</taxon>
        <taxon>Stephanodiscaceae</taxon>
        <taxon>Cyclostephanos</taxon>
    </lineage>
</organism>
<dbReference type="SUPFAM" id="SSF50985">
    <property type="entry name" value="RCC1/BLIP-II"/>
    <property type="match status" value="1"/>
</dbReference>
<proteinExistence type="predicted"/>
<keyword evidence="5" id="KW-1185">Reference proteome</keyword>
<name>A0ABD3SG39_9STRA</name>
<reference evidence="4 5" key="1">
    <citation type="submission" date="2024-10" db="EMBL/GenBank/DDBJ databases">
        <title>Updated reference genomes for cyclostephanoid diatoms.</title>
        <authorList>
            <person name="Roberts W.R."/>
            <person name="Alverson A.J."/>
        </authorList>
    </citation>
    <scope>NUCLEOTIDE SEQUENCE [LARGE SCALE GENOMIC DNA]</scope>
    <source>
        <strain evidence="4 5">AJA228-03</strain>
    </source>
</reference>
<dbReference type="PROSITE" id="PS50012">
    <property type="entry name" value="RCC1_3"/>
    <property type="match status" value="1"/>
</dbReference>